<dbReference type="SUPFAM" id="SSF51445">
    <property type="entry name" value="(Trans)glycosidases"/>
    <property type="match status" value="1"/>
</dbReference>
<dbReference type="EMBL" id="LT598488">
    <property type="protein sequence ID" value="SCW01655.1"/>
    <property type="molecule type" value="Genomic_DNA"/>
</dbReference>
<organism evidence="4 5">
    <name type="scientific">Lachancea fermentati</name>
    <name type="common">Zygosaccharomyces fermentati</name>
    <dbReference type="NCBI Taxonomy" id="4955"/>
    <lineage>
        <taxon>Eukaryota</taxon>
        <taxon>Fungi</taxon>
        <taxon>Dikarya</taxon>
        <taxon>Ascomycota</taxon>
        <taxon>Saccharomycotina</taxon>
        <taxon>Saccharomycetes</taxon>
        <taxon>Saccharomycetales</taxon>
        <taxon>Saccharomycetaceae</taxon>
        <taxon>Lachancea</taxon>
    </lineage>
</organism>
<evidence type="ECO:0000313" key="5">
    <source>
        <dbReference type="Proteomes" id="UP000190831"/>
    </source>
</evidence>
<dbReference type="PANTHER" id="PTHR31297:SF43">
    <property type="entry name" value="GLUCAN 1,3-BETA-GLUCOSIDASE 3"/>
    <property type="match status" value="1"/>
</dbReference>
<dbReference type="InterPro" id="IPR017853">
    <property type="entry name" value="GH"/>
</dbReference>
<accession>A0A1G4MCQ8</accession>
<protein>
    <submittedName>
        <fullName evidence="4">LAFE_0E04390g1_1</fullName>
    </submittedName>
</protein>
<gene>
    <name evidence="4" type="ORF">LAFE_0E04390G</name>
</gene>
<keyword evidence="5" id="KW-1185">Reference proteome</keyword>
<dbReference type="GO" id="GO:0009986">
    <property type="term" value="C:cell surface"/>
    <property type="evidence" value="ECO:0007669"/>
    <property type="project" value="TreeGrafter"/>
</dbReference>
<proteinExistence type="inferred from homology"/>
<dbReference type="AlphaFoldDB" id="A0A1G4MCQ8"/>
<dbReference type="GO" id="GO:0046557">
    <property type="term" value="F:glucan endo-1,6-beta-glucosidase activity"/>
    <property type="evidence" value="ECO:0007669"/>
    <property type="project" value="TreeGrafter"/>
</dbReference>
<keyword evidence="2" id="KW-0378">Hydrolase</keyword>
<comment type="similarity">
    <text evidence="1">Belongs to the glycosyl hydrolase 5 (cellulase A) family.</text>
</comment>
<sequence length="493" mass="57013">MFDKLKQKVQELKISNDASLPVFPEAGKITKRDIYQNRYNFGVNFGSLFVLEKYIYDSLFSAGGENEHDAIVAYAKKTSVNDAAKKLEEHYTNYISDDDWRWLKDEAGITAIRLPVGYWHIGNGQFLEKGMCFEDLQKVYESAKPWDHIKRIVADAKKNEIGVLFDLHALPGGANGDAHSGETNGGKAKFFQNGKAVKKVVEEMLPFVVNDLCQQNENVIGLQIVNEAAFNNSPSAERNYYAKAIRSIRKLDSTLPIVISDGWWPDQWADWLENVKLSNDVVIDSHTYRCFSDEDKSKSARQLTDELHETVNFAKDKADYVVGEFSCVLDGSTWDKTKEPRDECVASYGQKQTQVFQDNASWGWFFWTYKFEHGDGGEWGFVPMVNRGCIPKRPRTDPHIDDNRVKDIVAEHVNYWKDKGGDKFEHWRYEDGIKNAIDDIKAFNAFEHSRVGRRHFMKNVRRHQYTKDKGDSEYMWEWEQGYDKGLDEFNRYK</sequence>
<name>A0A1G4MCQ8_LACFM</name>
<dbReference type="InterPro" id="IPR050386">
    <property type="entry name" value="Glycosyl_hydrolase_5"/>
</dbReference>
<evidence type="ECO:0000256" key="1">
    <source>
        <dbReference type="ARBA" id="ARBA00005641"/>
    </source>
</evidence>
<evidence type="ECO:0000256" key="2">
    <source>
        <dbReference type="ARBA" id="ARBA00022801"/>
    </source>
</evidence>
<dbReference type="GO" id="GO:0009251">
    <property type="term" value="P:glucan catabolic process"/>
    <property type="evidence" value="ECO:0007669"/>
    <property type="project" value="TreeGrafter"/>
</dbReference>
<dbReference type="OrthoDB" id="1887033at2759"/>
<dbReference type="STRING" id="4955.A0A1G4MCQ8"/>
<dbReference type="FunFam" id="3.20.20.80:FF:000100">
    <property type="entry name" value="Glycoside hydrolase superfamily"/>
    <property type="match status" value="1"/>
</dbReference>
<dbReference type="Gene3D" id="3.20.20.80">
    <property type="entry name" value="Glycosidases"/>
    <property type="match status" value="1"/>
</dbReference>
<keyword evidence="3" id="KW-0326">Glycosidase</keyword>
<dbReference type="OMA" id="GWFFWTL"/>
<dbReference type="Proteomes" id="UP000190831">
    <property type="component" value="Chromosome E"/>
</dbReference>
<reference evidence="5" key="1">
    <citation type="submission" date="2016-03" db="EMBL/GenBank/DDBJ databases">
        <authorList>
            <person name="Devillers H."/>
        </authorList>
    </citation>
    <scope>NUCLEOTIDE SEQUENCE [LARGE SCALE GENOMIC DNA]</scope>
</reference>
<evidence type="ECO:0000256" key="3">
    <source>
        <dbReference type="ARBA" id="ARBA00023295"/>
    </source>
</evidence>
<evidence type="ECO:0000313" key="4">
    <source>
        <dbReference type="EMBL" id="SCW01655.1"/>
    </source>
</evidence>
<dbReference type="GO" id="GO:0005737">
    <property type="term" value="C:cytoplasm"/>
    <property type="evidence" value="ECO:0007669"/>
    <property type="project" value="UniProtKB-ARBA"/>
</dbReference>
<dbReference type="GO" id="GO:0005576">
    <property type="term" value="C:extracellular region"/>
    <property type="evidence" value="ECO:0007669"/>
    <property type="project" value="TreeGrafter"/>
</dbReference>
<dbReference type="PANTHER" id="PTHR31297">
    <property type="entry name" value="GLUCAN ENDO-1,6-BETA-GLUCOSIDASE B"/>
    <property type="match status" value="1"/>
</dbReference>